<dbReference type="Proteomes" id="UP000589552">
    <property type="component" value="Unassembled WGS sequence"/>
</dbReference>
<keyword evidence="2" id="KW-0479">Metal-binding</keyword>
<dbReference type="Gene3D" id="3.40.50.1000">
    <property type="entry name" value="HAD superfamily/HAD-like"/>
    <property type="match status" value="1"/>
</dbReference>
<keyword evidence="4" id="KW-0460">Magnesium</keyword>
<dbReference type="NCBIfam" id="TIGR01490">
    <property type="entry name" value="HAD-SF-IB-hyp1"/>
    <property type="match status" value="1"/>
</dbReference>
<evidence type="ECO:0000256" key="1">
    <source>
        <dbReference type="ARBA" id="ARBA00009184"/>
    </source>
</evidence>
<dbReference type="PANTHER" id="PTHR43344:SF13">
    <property type="entry name" value="PHOSPHATASE RV3661-RELATED"/>
    <property type="match status" value="1"/>
</dbReference>
<dbReference type="GO" id="GO:0046872">
    <property type="term" value="F:metal ion binding"/>
    <property type="evidence" value="ECO:0007669"/>
    <property type="project" value="UniProtKB-KW"/>
</dbReference>
<reference evidence="5 6" key="1">
    <citation type="submission" date="2020-04" db="EMBL/GenBank/DDBJ databases">
        <authorList>
            <person name="Hitch T.C.A."/>
            <person name="Wylensek D."/>
            <person name="Clavel T."/>
        </authorList>
    </citation>
    <scope>NUCLEOTIDE SEQUENCE [LARGE SCALE GENOMIC DNA]</scope>
    <source>
        <strain evidence="5 6">BL-383-APC-2I</strain>
    </source>
</reference>
<dbReference type="GeneID" id="95321381"/>
<evidence type="ECO:0000313" key="6">
    <source>
        <dbReference type="Proteomes" id="UP000589552"/>
    </source>
</evidence>
<accession>A0A0M2XKJ1</accession>
<evidence type="ECO:0000256" key="3">
    <source>
        <dbReference type="ARBA" id="ARBA00022801"/>
    </source>
</evidence>
<gene>
    <name evidence="5" type="ORF">HF852_05240</name>
</gene>
<evidence type="ECO:0000313" key="5">
    <source>
        <dbReference type="EMBL" id="NMF09005.1"/>
    </source>
</evidence>
<dbReference type="RefSeq" id="WP_046650086.1">
    <property type="nucleotide sequence ID" value="NZ_CP032788.1"/>
</dbReference>
<proteinExistence type="inferred from homology"/>
<dbReference type="PANTHER" id="PTHR43344">
    <property type="entry name" value="PHOSPHOSERINE PHOSPHATASE"/>
    <property type="match status" value="1"/>
</dbReference>
<organism evidence="5 6">
    <name type="scientific">Corynebacterium xerosis</name>
    <dbReference type="NCBI Taxonomy" id="1725"/>
    <lineage>
        <taxon>Bacteria</taxon>
        <taxon>Bacillati</taxon>
        <taxon>Actinomycetota</taxon>
        <taxon>Actinomycetes</taxon>
        <taxon>Mycobacteriales</taxon>
        <taxon>Corynebacteriaceae</taxon>
        <taxon>Corynebacterium</taxon>
    </lineage>
</organism>
<dbReference type="Gene3D" id="1.20.1440.100">
    <property type="entry name" value="SG protein - dephosphorylation function"/>
    <property type="match status" value="1"/>
</dbReference>
<dbReference type="GO" id="GO:0016787">
    <property type="term" value="F:hydrolase activity"/>
    <property type="evidence" value="ECO:0007669"/>
    <property type="project" value="UniProtKB-KW"/>
</dbReference>
<protein>
    <submittedName>
        <fullName evidence="5">HAD family hydrolase</fullName>
    </submittedName>
</protein>
<comment type="caution">
    <text evidence="5">The sequence shown here is derived from an EMBL/GenBank/DDBJ whole genome shotgun (WGS) entry which is preliminary data.</text>
</comment>
<evidence type="ECO:0000256" key="2">
    <source>
        <dbReference type="ARBA" id="ARBA00022723"/>
    </source>
</evidence>
<dbReference type="InterPro" id="IPR023214">
    <property type="entry name" value="HAD_sf"/>
</dbReference>
<comment type="similarity">
    <text evidence="1">Belongs to the HAD-like hydrolase superfamily. SerB family.</text>
</comment>
<dbReference type="FunFam" id="3.40.50.1000:FF:000025">
    <property type="entry name" value="HAD hydrolase, family IB"/>
    <property type="match status" value="1"/>
</dbReference>
<name>A0A0M2XKJ1_9CORY</name>
<dbReference type="SUPFAM" id="SSF56784">
    <property type="entry name" value="HAD-like"/>
    <property type="match status" value="1"/>
</dbReference>
<dbReference type="InterPro" id="IPR006385">
    <property type="entry name" value="HAD_hydro_SerB1"/>
</dbReference>
<keyword evidence="3 5" id="KW-0378">Hydrolase</keyword>
<dbReference type="OrthoDB" id="25607at2"/>
<dbReference type="InterPro" id="IPR036412">
    <property type="entry name" value="HAD-like_sf"/>
</dbReference>
<dbReference type="AlphaFoldDB" id="A0A0M2XKJ1"/>
<dbReference type="CDD" id="cd02612">
    <property type="entry name" value="HAD_PGPPase"/>
    <property type="match status" value="1"/>
</dbReference>
<evidence type="ECO:0000256" key="4">
    <source>
        <dbReference type="ARBA" id="ARBA00022842"/>
    </source>
</evidence>
<dbReference type="InterPro" id="IPR050582">
    <property type="entry name" value="HAD-like_SerB"/>
</dbReference>
<sequence length="278" mass="30103">MLGTVTAEDQRLPTPPRATSTVAAFFDLDKTIIARSSAYAFGRQFMESGLLTPSGMMQMALGQAMYISGGHDHDQMEAARDQLSAMVTGWRADHVRRIAEESLHQVISPYVYKEAIELIRHHRALGHDVFIVSASAAELVEPIAAALGVRECVATRLEVVDGVYTGEVPFFCRGGNKAAELRRIAADRGYDLSRCYAYSDSGTDEPMLSVVGHPVAVNPDKPLRKIAEERDWPIRIFRNPEPLFRRTGPRVTGIAAAAVGAAALVAGIIASRRGGDGA</sequence>
<dbReference type="EMBL" id="JABAGA010000002">
    <property type="protein sequence ID" value="NMF09005.1"/>
    <property type="molecule type" value="Genomic_DNA"/>
</dbReference>
<dbReference type="NCBIfam" id="TIGR01488">
    <property type="entry name" value="HAD-SF-IB"/>
    <property type="match status" value="1"/>
</dbReference>
<dbReference type="Pfam" id="PF12710">
    <property type="entry name" value="HAD"/>
    <property type="match status" value="1"/>
</dbReference>